<evidence type="ECO:0000256" key="5">
    <source>
        <dbReference type="RuleBase" id="RU000383"/>
    </source>
</evidence>
<proteinExistence type="inferred from homology"/>
<dbReference type="SUPFAM" id="SSF103473">
    <property type="entry name" value="MFS general substrate transporter"/>
    <property type="match status" value="1"/>
</dbReference>
<feature type="transmembrane region" description="Helical" evidence="6">
    <location>
        <begin position="154"/>
        <end position="181"/>
    </location>
</feature>
<dbReference type="AlphaFoldDB" id="A0A177AV43"/>
<feature type="transmembrane region" description="Helical" evidence="6">
    <location>
        <begin position="329"/>
        <end position="350"/>
    </location>
</feature>
<accession>A0A177AV43</accession>
<reference evidence="8 9" key="1">
    <citation type="submission" date="2016-04" db="EMBL/GenBank/DDBJ databases">
        <title>The genome of Intoshia linei affirms orthonectids as highly simplified spiralians.</title>
        <authorList>
            <person name="Mikhailov K.V."/>
            <person name="Slusarev G.S."/>
            <person name="Nikitin M.A."/>
            <person name="Logacheva M.D."/>
            <person name="Penin A."/>
            <person name="Aleoshin V."/>
            <person name="Panchin Y.V."/>
        </authorList>
    </citation>
    <scope>NUCLEOTIDE SEQUENCE [LARGE SCALE GENOMIC DNA]</scope>
    <source>
        <strain evidence="8">Intl2013</strain>
        <tissue evidence="8">Whole animal</tissue>
    </source>
</reference>
<keyword evidence="2 6" id="KW-0812">Transmembrane</keyword>
<dbReference type="Proteomes" id="UP000078046">
    <property type="component" value="Unassembled WGS sequence"/>
</dbReference>
<dbReference type="InterPro" id="IPR024371">
    <property type="entry name" value="AcetylCoA_trans_1-like"/>
</dbReference>
<evidence type="ECO:0000256" key="1">
    <source>
        <dbReference type="ARBA" id="ARBA00004141"/>
    </source>
</evidence>
<feature type="transmembrane region" description="Helical" evidence="6">
    <location>
        <begin position="87"/>
        <end position="106"/>
    </location>
</feature>
<feature type="transmembrane region" description="Helical" evidence="6">
    <location>
        <begin position="395"/>
        <end position="416"/>
    </location>
</feature>
<feature type="domain" description="Cyclin-like" evidence="7">
    <location>
        <begin position="524"/>
        <end position="621"/>
    </location>
</feature>
<dbReference type="SMART" id="SM00385">
    <property type="entry name" value="CYCLIN"/>
    <property type="match status" value="1"/>
</dbReference>
<feature type="transmembrane region" description="Helical" evidence="6">
    <location>
        <begin position="290"/>
        <end position="309"/>
    </location>
</feature>
<dbReference type="EMBL" id="LWCA01001376">
    <property type="protein sequence ID" value="OAF65253.1"/>
    <property type="molecule type" value="Genomic_DNA"/>
</dbReference>
<dbReference type="Pfam" id="PF00134">
    <property type="entry name" value="Cyclin_N"/>
    <property type="match status" value="1"/>
</dbReference>
<feature type="non-terminal residue" evidence="8">
    <location>
        <position position="857"/>
    </location>
</feature>
<keyword evidence="9" id="KW-1185">Reference proteome</keyword>
<feature type="non-terminal residue" evidence="8">
    <location>
        <position position="1"/>
    </location>
</feature>
<dbReference type="InterPro" id="IPR036915">
    <property type="entry name" value="Cyclin-like_sf"/>
</dbReference>
<organism evidence="8 9">
    <name type="scientific">Intoshia linei</name>
    <dbReference type="NCBI Taxonomy" id="1819745"/>
    <lineage>
        <taxon>Eukaryota</taxon>
        <taxon>Metazoa</taxon>
        <taxon>Spiralia</taxon>
        <taxon>Lophotrochozoa</taxon>
        <taxon>Mesozoa</taxon>
        <taxon>Orthonectida</taxon>
        <taxon>Rhopaluridae</taxon>
        <taxon>Intoshia</taxon>
    </lineage>
</organism>
<feature type="transmembrane region" description="Helical" evidence="6">
    <location>
        <begin position="362"/>
        <end position="383"/>
    </location>
</feature>
<dbReference type="InterPro" id="IPR036259">
    <property type="entry name" value="MFS_trans_sf"/>
</dbReference>
<feature type="transmembrane region" description="Helical" evidence="6">
    <location>
        <begin position="15"/>
        <end position="35"/>
    </location>
</feature>
<keyword evidence="5" id="KW-0195">Cyclin</keyword>
<gene>
    <name evidence="8" type="ORF">A3Q56_07032</name>
</gene>
<dbReference type="InterPro" id="IPR006671">
    <property type="entry name" value="Cyclin_N"/>
</dbReference>
<protein>
    <submittedName>
        <fullName evidence="8">Acetyl-CoA transporter 1</fullName>
    </submittedName>
</protein>
<feature type="transmembrane region" description="Helical" evidence="6">
    <location>
        <begin position="55"/>
        <end position="75"/>
    </location>
</feature>
<dbReference type="GO" id="GO:0016020">
    <property type="term" value="C:membrane"/>
    <property type="evidence" value="ECO:0007669"/>
    <property type="project" value="UniProtKB-SubCell"/>
</dbReference>
<evidence type="ECO:0000313" key="8">
    <source>
        <dbReference type="EMBL" id="OAF65253.1"/>
    </source>
</evidence>
<evidence type="ECO:0000256" key="2">
    <source>
        <dbReference type="ARBA" id="ARBA00022692"/>
    </source>
</evidence>
<name>A0A177AV43_9BILA</name>
<keyword evidence="3 6" id="KW-1133">Transmembrane helix</keyword>
<dbReference type="GO" id="GO:0035348">
    <property type="term" value="P:acetyl-CoA transmembrane transport"/>
    <property type="evidence" value="ECO:0007669"/>
    <property type="project" value="InterPro"/>
</dbReference>
<dbReference type="PANTHER" id="PTHR12778:SF9">
    <property type="entry name" value="ACETYL-COENZYME A TRANSPORTER 1"/>
    <property type="match status" value="1"/>
</dbReference>
<comment type="similarity">
    <text evidence="5">Belongs to the cyclin family.</text>
</comment>
<dbReference type="SUPFAM" id="SSF47954">
    <property type="entry name" value="Cyclin-like"/>
    <property type="match status" value="2"/>
</dbReference>
<dbReference type="Pfam" id="PF13000">
    <property type="entry name" value="Acatn"/>
    <property type="match status" value="1"/>
</dbReference>
<evidence type="ECO:0000256" key="4">
    <source>
        <dbReference type="ARBA" id="ARBA00023136"/>
    </source>
</evidence>
<dbReference type="PANTHER" id="PTHR12778">
    <property type="entry name" value="SOLUTE CARRIER FAMILY 33 ACETYL-COA TRANSPORTER -RELATED"/>
    <property type="match status" value="1"/>
</dbReference>
<dbReference type="CDD" id="cd20514">
    <property type="entry name" value="CYCLIN_CCNC_rpt2"/>
    <property type="match status" value="1"/>
</dbReference>
<feature type="transmembrane region" description="Helical" evidence="6">
    <location>
        <begin position="121"/>
        <end position="142"/>
    </location>
</feature>
<dbReference type="OrthoDB" id="6415790at2759"/>
<sequence>KAENKRKQIDKESKLSYIVIQLILLYILQGLPIGLLESIRIILQQRDTSLGDQGILSIALWPFSLKLLWAPFVDGLKLPFMGRRKSWLVPSQYGIGFSLLYMASSIDSIMGTSKEKFNGNIYTIAILFFMFIFFAATQDIALDGWTLTMLPKKFVGWASICNLIGQIIGAYITSNILLLLISKDFYSYYHSIIYSTNYTGDDGFLTLKQCIYILSLIFLIATTTVLLFKKEKDVEEKYCIVSVYKQCFKLLKHKPILSLIKAYFVLKIPFMATESIAVLRLIHAGIKPEIYATITAPLIFVDIISSLMLAKHVTKFSNKPLMIMMKFTIIRSLFAIILAISVHYICEYLLNLPPSQSIPNLIYFYIFILSIVITILSKITNLSHMSFHAQISDPLIGGSFMTLLNVATNFGSMWVVTVSLWVNDWLTVTECTKICVKEGDCETKCVITNDSYLLVAVLSFIVGSLIIMFLYKKMFKLLALSTRFRFIVMLCKLWMFDEADLQIERSRNSSYDSNYLKIIIFFSKFVQSIGDYLKMRQEVLYTAIVYLKRFYIRNNFYTVDPLLMAPTALYLASKVEEFARLKTDTFLLSCKSVYNMEYKNISNFFVYSSDDLYHAECCLIQKMDFCLIIYSPYRNLHLYSQSITSDNSMLQLAWNLTNDTLRTDIPLLYPPHLIALASPYSLQTAFRSAENASTIHYACVIKDIDVTDWFANLTIDINKIIDITRLIKTCHEFCKTYEESEEIPHLIKTFSSLNGIKYVRRTKERHSKYTHINSTVKFSSSIMIWGAIREDGQRITVRCANRVNYVEYISILNRYIDELQYTQYIFQHDGALCVRSRMTNNFIKNRYLNTLDSWPPQ</sequence>
<comment type="subcellular location">
    <subcellularLocation>
        <location evidence="1">Membrane</location>
        <topology evidence="1">Multi-pass membrane protein</topology>
    </subcellularLocation>
</comment>
<keyword evidence="4 6" id="KW-0472">Membrane</keyword>
<feature type="transmembrane region" description="Helical" evidence="6">
    <location>
        <begin position="211"/>
        <end position="228"/>
    </location>
</feature>
<dbReference type="InterPro" id="IPR013763">
    <property type="entry name" value="Cyclin-like_dom"/>
</dbReference>
<dbReference type="InterPro" id="IPR004752">
    <property type="entry name" value="AmpG_permease/AT-1"/>
</dbReference>
<comment type="caution">
    <text evidence="8">The sequence shown here is derived from an EMBL/GenBank/DDBJ whole genome shotgun (WGS) entry which is preliminary data.</text>
</comment>
<feature type="transmembrane region" description="Helical" evidence="6">
    <location>
        <begin position="452"/>
        <end position="470"/>
    </location>
</feature>
<evidence type="ECO:0000259" key="7">
    <source>
        <dbReference type="SMART" id="SM00385"/>
    </source>
</evidence>
<dbReference type="GO" id="GO:0008521">
    <property type="term" value="F:acetyl-CoA transmembrane transporter activity"/>
    <property type="evidence" value="ECO:0007669"/>
    <property type="project" value="InterPro"/>
</dbReference>
<evidence type="ECO:0000313" key="9">
    <source>
        <dbReference type="Proteomes" id="UP000078046"/>
    </source>
</evidence>
<dbReference type="Gene3D" id="1.10.472.10">
    <property type="entry name" value="Cyclin-like"/>
    <property type="match status" value="2"/>
</dbReference>
<evidence type="ECO:0000256" key="3">
    <source>
        <dbReference type="ARBA" id="ARBA00022989"/>
    </source>
</evidence>
<evidence type="ECO:0000256" key="6">
    <source>
        <dbReference type="SAM" id="Phobius"/>
    </source>
</evidence>